<evidence type="ECO:0000313" key="2">
    <source>
        <dbReference type="Proteomes" id="UP000176329"/>
    </source>
</evidence>
<gene>
    <name evidence="1" type="ORF">A2848_00260</name>
</gene>
<protein>
    <submittedName>
        <fullName evidence="1">Uncharacterized protein</fullName>
    </submittedName>
</protein>
<dbReference type="AlphaFoldDB" id="A0A1F6LRY1"/>
<proteinExistence type="predicted"/>
<reference evidence="1 2" key="1">
    <citation type="journal article" date="2016" name="Nat. Commun.">
        <title>Thousands of microbial genomes shed light on interconnected biogeochemical processes in an aquifer system.</title>
        <authorList>
            <person name="Anantharaman K."/>
            <person name="Brown C.T."/>
            <person name="Hug L.A."/>
            <person name="Sharon I."/>
            <person name="Castelle C.J."/>
            <person name="Probst A.J."/>
            <person name="Thomas B.C."/>
            <person name="Singh A."/>
            <person name="Wilkins M.J."/>
            <person name="Karaoz U."/>
            <person name="Brodie E.L."/>
            <person name="Williams K.H."/>
            <person name="Hubbard S.S."/>
            <person name="Banfield J.F."/>
        </authorList>
    </citation>
    <scope>NUCLEOTIDE SEQUENCE [LARGE SCALE GENOMIC DNA]</scope>
</reference>
<dbReference type="Proteomes" id="UP000176329">
    <property type="component" value="Unassembled WGS sequence"/>
</dbReference>
<comment type="caution">
    <text evidence="1">The sequence shown here is derived from an EMBL/GenBank/DDBJ whole genome shotgun (WGS) entry which is preliminary data.</text>
</comment>
<sequence>MTGKPATAATDAAVSDFVTKIVRAQRQRLLTNLNFGDLFEQMKDNIFDENVRRMSDEEARNGVRDTFDEFFSRPEVESELIVLARTVWNPVKRI</sequence>
<dbReference type="EMBL" id="MFPV01000019">
    <property type="protein sequence ID" value="OGH62150.1"/>
    <property type="molecule type" value="Genomic_DNA"/>
</dbReference>
<organism evidence="1 2">
    <name type="scientific">Candidatus Magasanikbacteria bacterium RIFCSPHIGHO2_01_FULL_50_8</name>
    <dbReference type="NCBI Taxonomy" id="1798674"/>
    <lineage>
        <taxon>Bacteria</taxon>
        <taxon>Candidatus Magasanikiibacteriota</taxon>
    </lineage>
</organism>
<evidence type="ECO:0000313" key="1">
    <source>
        <dbReference type="EMBL" id="OGH62150.1"/>
    </source>
</evidence>
<accession>A0A1F6LRY1</accession>
<name>A0A1F6LRY1_9BACT</name>